<feature type="repeat" description="ANK" evidence="3">
    <location>
        <begin position="967"/>
        <end position="989"/>
    </location>
</feature>
<feature type="repeat" description="ANK" evidence="3">
    <location>
        <begin position="827"/>
        <end position="859"/>
    </location>
</feature>
<dbReference type="InterPro" id="IPR036770">
    <property type="entry name" value="Ankyrin_rpt-contain_sf"/>
</dbReference>
<organism evidence="5 6">
    <name type="scientific">Penicillium steckii</name>
    <dbReference type="NCBI Taxonomy" id="303698"/>
    <lineage>
        <taxon>Eukaryota</taxon>
        <taxon>Fungi</taxon>
        <taxon>Dikarya</taxon>
        <taxon>Ascomycota</taxon>
        <taxon>Pezizomycotina</taxon>
        <taxon>Eurotiomycetes</taxon>
        <taxon>Eurotiomycetidae</taxon>
        <taxon>Eurotiales</taxon>
        <taxon>Aspergillaceae</taxon>
        <taxon>Penicillium</taxon>
    </lineage>
</organism>
<protein>
    <recommendedName>
        <fullName evidence="4">NACHT domain-containing protein</fullName>
    </recommendedName>
</protein>
<dbReference type="OrthoDB" id="195446at2759"/>
<dbReference type="PROSITE" id="PS50297">
    <property type="entry name" value="ANK_REP_REGION"/>
    <property type="match status" value="10"/>
</dbReference>
<feature type="repeat" description="ANK" evidence="3">
    <location>
        <begin position="1169"/>
        <end position="1201"/>
    </location>
</feature>
<dbReference type="InterPro" id="IPR007111">
    <property type="entry name" value="NACHT_NTPase"/>
</dbReference>
<dbReference type="SUPFAM" id="SSF48403">
    <property type="entry name" value="Ankyrin repeat"/>
    <property type="match status" value="2"/>
</dbReference>
<proteinExistence type="predicted"/>
<evidence type="ECO:0000256" key="1">
    <source>
        <dbReference type="ARBA" id="ARBA00022737"/>
    </source>
</evidence>
<keyword evidence="2 3" id="KW-0040">ANK repeat</keyword>
<dbReference type="PANTHER" id="PTHR24198:SF165">
    <property type="entry name" value="ANKYRIN REPEAT-CONTAINING PROTEIN-RELATED"/>
    <property type="match status" value="1"/>
</dbReference>
<accession>A0A1V6TVU6</accession>
<feature type="repeat" description="ANK" evidence="3">
    <location>
        <begin position="729"/>
        <end position="757"/>
    </location>
</feature>
<keyword evidence="6" id="KW-1185">Reference proteome</keyword>
<evidence type="ECO:0000313" key="6">
    <source>
        <dbReference type="Proteomes" id="UP000191285"/>
    </source>
</evidence>
<dbReference type="Pfam" id="PF24883">
    <property type="entry name" value="NPHP3_N"/>
    <property type="match status" value="1"/>
</dbReference>
<name>A0A1V6TVU6_9EURO</name>
<dbReference type="SMART" id="SM00248">
    <property type="entry name" value="ANK"/>
    <property type="match status" value="12"/>
</dbReference>
<dbReference type="InterPro" id="IPR027417">
    <property type="entry name" value="P-loop_NTPase"/>
</dbReference>
<dbReference type="Gene3D" id="3.40.50.300">
    <property type="entry name" value="P-loop containing nucleotide triphosphate hydrolases"/>
    <property type="match status" value="1"/>
</dbReference>
<dbReference type="InterPro" id="IPR054471">
    <property type="entry name" value="GPIID_WHD"/>
</dbReference>
<evidence type="ECO:0000259" key="4">
    <source>
        <dbReference type="PROSITE" id="PS50837"/>
    </source>
</evidence>
<reference evidence="6" key="1">
    <citation type="journal article" date="2017" name="Nat. Microbiol.">
        <title>Global analysis of biosynthetic gene clusters reveals vast potential of secondary metabolite production in Penicillium species.</title>
        <authorList>
            <person name="Nielsen J.C."/>
            <person name="Grijseels S."/>
            <person name="Prigent S."/>
            <person name="Ji B."/>
            <person name="Dainat J."/>
            <person name="Nielsen K.F."/>
            <person name="Frisvad J.C."/>
            <person name="Workman M."/>
            <person name="Nielsen J."/>
        </authorList>
    </citation>
    <scope>NUCLEOTIDE SEQUENCE [LARGE SCALE GENOMIC DNA]</scope>
    <source>
        <strain evidence="6">IBT 24891</strain>
    </source>
</reference>
<evidence type="ECO:0000313" key="5">
    <source>
        <dbReference type="EMBL" id="OQE29683.1"/>
    </source>
</evidence>
<dbReference type="AlphaFoldDB" id="A0A1V6TVU6"/>
<dbReference type="STRING" id="303698.A0A1V6TVU6"/>
<evidence type="ECO:0000256" key="2">
    <source>
        <dbReference type="ARBA" id="ARBA00023043"/>
    </source>
</evidence>
<comment type="caution">
    <text evidence="5">The sequence shown here is derived from an EMBL/GenBank/DDBJ whole genome shotgun (WGS) entry which is preliminary data.</text>
</comment>
<dbReference type="InterPro" id="IPR056884">
    <property type="entry name" value="NPHP3-like_N"/>
</dbReference>
<dbReference type="PRINTS" id="PR01415">
    <property type="entry name" value="ANKYRIN"/>
</dbReference>
<feature type="domain" description="NACHT" evidence="4">
    <location>
        <begin position="267"/>
        <end position="412"/>
    </location>
</feature>
<gene>
    <name evidence="5" type="ORF">PENSTE_c002G04910</name>
</gene>
<feature type="repeat" description="ANK" evidence="3">
    <location>
        <begin position="934"/>
        <end position="966"/>
    </location>
</feature>
<feature type="repeat" description="ANK" evidence="3">
    <location>
        <begin position="1136"/>
        <end position="1168"/>
    </location>
</feature>
<dbReference type="PROSITE" id="PS50088">
    <property type="entry name" value="ANK_REPEAT"/>
    <property type="match status" value="10"/>
</dbReference>
<dbReference type="PANTHER" id="PTHR24198">
    <property type="entry name" value="ANKYRIN REPEAT AND PROTEIN KINASE DOMAIN-CONTAINING PROTEIN"/>
    <property type="match status" value="1"/>
</dbReference>
<dbReference type="SUPFAM" id="SSF52540">
    <property type="entry name" value="P-loop containing nucleoside triphosphate hydrolases"/>
    <property type="match status" value="1"/>
</dbReference>
<dbReference type="Pfam" id="PF22939">
    <property type="entry name" value="WHD_GPIID"/>
    <property type="match status" value="1"/>
</dbReference>
<dbReference type="Pfam" id="PF00023">
    <property type="entry name" value="Ank"/>
    <property type="match status" value="1"/>
</dbReference>
<dbReference type="EMBL" id="MLKD01000002">
    <property type="protein sequence ID" value="OQE29683.1"/>
    <property type="molecule type" value="Genomic_DNA"/>
</dbReference>
<feature type="repeat" description="ANK" evidence="3">
    <location>
        <begin position="860"/>
        <end position="892"/>
    </location>
</feature>
<dbReference type="Proteomes" id="UP000191285">
    <property type="component" value="Unassembled WGS sequence"/>
</dbReference>
<sequence length="1230" mass="136843">MDPLSISTGVAGLVSLALQVAPAIHDYITIAKNSEQDITWYAEEVDALIEVCVCLDNFIKSDATSRRNNFKTTDSVLGRTVTSCDANLRQLGSLLQVPNHWTQKLKWPFKKKTVEEIIRRLGRYTALFQFSLTVEGHTVLSNTPKDVEDLLKLQVEASQKLHEITKGIDVLSATAEEHRSTAENMKALLDGVLSLTEASDQLSSIQKDVGSIKRQLTDNYDMEILEWLSPDHGRGRHYEVRSRRTPGTGKWLLKSPDFQNWLINESRILWLVGDPGCGKSTLLSFVIDELKETFKDTNTAIAYFYCDYRVRNTQPLTAALGGILRLLLERMENIPPLLRDTFEKSRREGRKPTSLELKEMIISVASSFERCFIFIDAMDEFSIADSTSTAQFTSILDELATTSGIEVLVTSRAPPSPALKTSHTVKNIYANDADISSYVAHVLQADDSLTDVLDKTLERDISETIVEQAKGMFLLAVLYLQNIQGQVTRSGVRKALKSLRGGLSEAYDKTFECIKHQSEARQKLAFDSLMWVSVSYRPMKSHELQHALATQLDDEEWDPDNIPSLRLIIRSCCGLLAVDDFDNPNSDVRLVHNTLHHYLHGQPNWMNKANVLITQTCLTYLHFASSATLQRHERQFQNEDKSETNTPRLTLTPFARDNWGHHARNIPSETYSKKALSLLENPNKIRTLYPENPRMSALHITASFGLTTLLSNILSEPPKTTSIEKIESHSFTPLHQACKNNHYDCAELLLSKGARADPLVPSITPLYTCVSNKNLSLVTLLLDHGASLNSPSTDGWTALHKAADDGNLDMVKLLSRRGASMSRSSARGLTALHRAAGRGHVDVLRYLLRHGARVDYTSSDGWTPLHGAAAAGRTEAVSFLLQYHSTNAVAENLRRRDKDLKYGTNVEVEVDYSKEGEGERLASIAGGVNFRTSSGRTALHLACQGAHVDTVEMLLSGGASVEVADSEGDSPLHIAAREGNAVIIEVLLRGEDTRMKQLDFRNGKWWTPLQEAQLSGIYEAEQMLWKMSRLSLENARDTVEDSNADSKSQSANEAEELVKAIRVDDVDAVSGLLGVSPDGRQAGNQEKIDETFVQKLEMRNQGGRSPLQQALLFGSLNVTKLLLTLGADIHARSDPGQWTSLHYAAFSGNAEAVQLCISNGAELDSRTQQDQTPLHQACRRGAEDVVEYLLDRRADMYAIDDSKWMPVHVAAAGGHERVVRLLLERDIMDW</sequence>
<dbReference type="PROSITE" id="PS50837">
    <property type="entry name" value="NACHT"/>
    <property type="match status" value="1"/>
</dbReference>
<dbReference type="Pfam" id="PF12796">
    <property type="entry name" value="Ank_2"/>
    <property type="match status" value="4"/>
</dbReference>
<keyword evidence="1" id="KW-0677">Repeat</keyword>
<feature type="repeat" description="ANK" evidence="3">
    <location>
        <begin position="794"/>
        <end position="826"/>
    </location>
</feature>
<feature type="repeat" description="ANK" evidence="3">
    <location>
        <begin position="761"/>
        <end position="793"/>
    </location>
</feature>
<dbReference type="InterPro" id="IPR002110">
    <property type="entry name" value="Ankyrin_rpt"/>
</dbReference>
<dbReference type="Gene3D" id="1.25.40.20">
    <property type="entry name" value="Ankyrin repeat-containing domain"/>
    <property type="match status" value="4"/>
</dbReference>
<feature type="repeat" description="ANK" evidence="3">
    <location>
        <begin position="1102"/>
        <end position="1134"/>
    </location>
</feature>
<evidence type="ECO:0000256" key="3">
    <source>
        <dbReference type="PROSITE-ProRule" id="PRU00023"/>
    </source>
</evidence>